<protein>
    <submittedName>
        <fullName evidence="8">Thiol-disulfide oxidoreductase BdbD</fullName>
    </submittedName>
</protein>
<dbReference type="PROSITE" id="PS51352">
    <property type="entry name" value="THIOREDOXIN_2"/>
    <property type="match status" value="1"/>
</dbReference>
<sequence length="238" mass="27262">MAKNNKKTKKQPQSSSKFVFWMIGIIAVFVLGFIFLGNHTKPEEKQKTEETIDYSNQPFLGDESAPVSIIEFGDYKCPNCKHFAENIVPIIQQELVDTGKAKFYFMNDSFINIDSIRSAKFAESVYQELGNETFWKFHDRLFDKQPEDSAEEKKDVFTESFLIDTLKEVASDKDAAKVVQNFQAKKSDDAWQKDMDYAEKLGVTGTPTMFVNGKMFTGTKIDHLIKMVEEAAKEKKNE</sequence>
<dbReference type="AlphaFoldDB" id="A0AB94IKG7"/>
<organism evidence="8 9">
    <name type="scientific">Neobacillus vireti LMG 21834</name>
    <dbReference type="NCBI Taxonomy" id="1131730"/>
    <lineage>
        <taxon>Bacteria</taxon>
        <taxon>Bacillati</taxon>
        <taxon>Bacillota</taxon>
        <taxon>Bacilli</taxon>
        <taxon>Bacillales</taxon>
        <taxon>Bacillaceae</taxon>
        <taxon>Neobacillus</taxon>
    </lineage>
</organism>
<keyword evidence="5" id="KW-0676">Redox-active center</keyword>
<dbReference type="InterPro" id="IPR036249">
    <property type="entry name" value="Thioredoxin-like_sf"/>
</dbReference>
<dbReference type="InterPro" id="IPR012336">
    <property type="entry name" value="Thioredoxin-like_fold"/>
</dbReference>
<dbReference type="Proteomes" id="UP000018877">
    <property type="component" value="Unassembled WGS sequence"/>
</dbReference>
<comment type="similarity">
    <text evidence="1">Belongs to the thioredoxin family. DsbA subfamily.</text>
</comment>
<dbReference type="Pfam" id="PF13462">
    <property type="entry name" value="Thioredoxin_4"/>
    <property type="match status" value="1"/>
</dbReference>
<keyword evidence="6" id="KW-0472">Membrane</keyword>
<dbReference type="SUPFAM" id="SSF52833">
    <property type="entry name" value="Thioredoxin-like"/>
    <property type="match status" value="1"/>
</dbReference>
<keyword evidence="3" id="KW-0560">Oxidoreductase</keyword>
<evidence type="ECO:0000256" key="6">
    <source>
        <dbReference type="SAM" id="Phobius"/>
    </source>
</evidence>
<dbReference type="PANTHER" id="PTHR13887:SF14">
    <property type="entry name" value="DISULFIDE BOND FORMATION PROTEIN D"/>
    <property type="match status" value="1"/>
</dbReference>
<name>A0AB94IKG7_9BACI</name>
<evidence type="ECO:0000313" key="9">
    <source>
        <dbReference type="Proteomes" id="UP000018877"/>
    </source>
</evidence>
<proteinExistence type="inferred from homology"/>
<accession>A0AB94IKG7</accession>
<evidence type="ECO:0000256" key="3">
    <source>
        <dbReference type="ARBA" id="ARBA00023002"/>
    </source>
</evidence>
<evidence type="ECO:0000256" key="1">
    <source>
        <dbReference type="ARBA" id="ARBA00005791"/>
    </source>
</evidence>
<keyword evidence="6" id="KW-1133">Transmembrane helix</keyword>
<evidence type="ECO:0000256" key="4">
    <source>
        <dbReference type="ARBA" id="ARBA00023157"/>
    </source>
</evidence>
<dbReference type="Gene3D" id="3.40.30.10">
    <property type="entry name" value="Glutaredoxin"/>
    <property type="match status" value="1"/>
</dbReference>
<dbReference type="InterPro" id="IPR013766">
    <property type="entry name" value="Thioredoxin_domain"/>
</dbReference>
<evidence type="ECO:0000256" key="2">
    <source>
        <dbReference type="ARBA" id="ARBA00022729"/>
    </source>
</evidence>
<dbReference type="PANTHER" id="PTHR13887">
    <property type="entry name" value="GLUTATHIONE S-TRANSFERASE KAPPA"/>
    <property type="match status" value="1"/>
</dbReference>
<dbReference type="EMBL" id="ALAN01000092">
    <property type="protein sequence ID" value="ETI67530.1"/>
    <property type="molecule type" value="Genomic_DNA"/>
</dbReference>
<keyword evidence="9" id="KW-1185">Reference proteome</keyword>
<keyword evidence="2" id="KW-0732">Signal</keyword>
<keyword evidence="6" id="KW-0812">Transmembrane</keyword>
<keyword evidence="4" id="KW-1015">Disulfide bond</keyword>
<evidence type="ECO:0000259" key="7">
    <source>
        <dbReference type="PROSITE" id="PS51352"/>
    </source>
</evidence>
<evidence type="ECO:0000256" key="5">
    <source>
        <dbReference type="ARBA" id="ARBA00023284"/>
    </source>
</evidence>
<gene>
    <name evidence="8" type="ORF">BAVI_16912</name>
</gene>
<feature type="domain" description="Thioredoxin" evidence="7">
    <location>
        <begin position="35"/>
        <end position="233"/>
    </location>
</feature>
<evidence type="ECO:0000313" key="8">
    <source>
        <dbReference type="EMBL" id="ETI67530.1"/>
    </source>
</evidence>
<feature type="transmembrane region" description="Helical" evidence="6">
    <location>
        <begin position="18"/>
        <end position="37"/>
    </location>
</feature>
<dbReference type="GO" id="GO:0016491">
    <property type="term" value="F:oxidoreductase activity"/>
    <property type="evidence" value="ECO:0007669"/>
    <property type="project" value="UniProtKB-KW"/>
</dbReference>
<dbReference type="RefSeq" id="WP_024029561.1">
    <property type="nucleotide sequence ID" value="NZ_ALAN01000092.1"/>
</dbReference>
<reference evidence="8 9" key="1">
    <citation type="journal article" date="2014" name="Environ. Microbiol.">
        <title>The nitrate-ammonifying and nosZ-carrying bacterium Bacillus vireti is a potent source and sink for nitric and nitrous oxide under high nitrate conditions.</title>
        <authorList>
            <person name="Mania D."/>
            <person name="Heylen K."/>
            <person name="van Spanning R.J."/>
            <person name="Frostegard A."/>
        </authorList>
    </citation>
    <scope>NUCLEOTIDE SEQUENCE [LARGE SCALE GENOMIC DNA]</scope>
    <source>
        <strain evidence="8 9">LMG 21834</strain>
    </source>
</reference>
<comment type="caution">
    <text evidence="8">The sequence shown here is derived from an EMBL/GenBank/DDBJ whole genome shotgun (WGS) entry which is preliminary data.</text>
</comment>